<dbReference type="AlphaFoldDB" id="A0AAD4BUT6"/>
<keyword evidence="2" id="KW-1185">Reference proteome</keyword>
<protein>
    <submittedName>
        <fullName evidence="1">Uncharacterized protein</fullName>
    </submittedName>
</protein>
<sequence>LDGLNQELENDWMDVGDGQKFTETFPGCSNSYPGGFTFMDLFWQDKHAKEQQENLYFPFTSGEEWQFSSW</sequence>
<dbReference type="EMBL" id="WHUW01000012">
    <property type="protein sequence ID" value="KAF8440249.1"/>
    <property type="molecule type" value="Genomic_DNA"/>
</dbReference>
<gene>
    <name evidence="1" type="ORF">L210DRAFT_793558</name>
</gene>
<dbReference type="Proteomes" id="UP001194468">
    <property type="component" value="Unassembled WGS sequence"/>
</dbReference>
<comment type="caution">
    <text evidence="1">The sequence shown here is derived from an EMBL/GenBank/DDBJ whole genome shotgun (WGS) entry which is preliminary data.</text>
</comment>
<accession>A0AAD4BUT6</accession>
<feature type="non-terminal residue" evidence="1">
    <location>
        <position position="70"/>
    </location>
</feature>
<feature type="non-terminal residue" evidence="1">
    <location>
        <position position="1"/>
    </location>
</feature>
<reference evidence="1" key="1">
    <citation type="submission" date="2019-10" db="EMBL/GenBank/DDBJ databases">
        <authorList>
            <consortium name="DOE Joint Genome Institute"/>
            <person name="Kuo A."/>
            <person name="Miyauchi S."/>
            <person name="Kiss E."/>
            <person name="Drula E."/>
            <person name="Kohler A."/>
            <person name="Sanchez-Garcia M."/>
            <person name="Andreopoulos B."/>
            <person name="Barry K.W."/>
            <person name="Bonito G."/>
            <person name="Buee M."/>
            <person name="Carver A."/>
            <person name="Chen C."/>
            <person name="Cichocki N."/>
            <person name="Clum A."/>
            <person name="Culley D."/>
            <person name="Crous P.W."/>
            <person name="Fauchery L."/>
            <person name="Girlanda M."/>
            <person name="Hayes R."/>
            <person name="Keri Z."/>
            <person name="LaButti K."/>
            <person name="Lipzen A."/>
            <person name="Lombard V."/>
            <person name="Magnuson J."/>
            <person name="Maillard F."/>
            <person name="Morin E."/>
            <person name="Murat C."/>
            <person name="Nolan M."/>
            <person name="Ohm R."/>
            <person name="Pangilinan J."/>
            <person name="Pereira M."/>
            <person name="Perotto S."/>
            <person name="Peter M."/>
            <person name="Riley R."/>
            <person name="Sitrit Y."/>
            <person name="Stielow B."/>
            <person name="Szollosi G."/>
            <person name="Zifcakova L."/>
            <person name="Stursova M."/>
            <person name="Spatafora J.W."/>
            <person name="Tedersoo L."/>
            <person name="Vaario L.-M."/>
            <person name="Yamada A."/>
            <person name="Yan M."/>
            <person name="Wang P."/>
            <person name="Xu J."/>
            <person name="Bruns T."/>
            <person name="Baldrian P."/>
            <person name="Vilgalys R."/>
            <person name="Henrissat B."/>
            <person name="Grigoriev I.V."/>
            <person name="Hibbett D."/>
            <person name="Nagy L.G."/>
            <person name="Martin F.M."/>
        </authorList>
    </citation>
    <scope>NUCLEOTIDE SEQUENCE</scope>
    <source>
        <strain evidence="1">BED1</strain>
    </source>
</reference>
<evidence type="ECO:0000313" key="1">
    <source>
        <dbReference type="EMBL" id="KAF8440249.1"/>
    </source>
</evidence>
<proteinExistence type="predicted"/>
<reference evidence="1" key="2">
    <citation type="journal article" date="2020" name="Nat. Commun.">
        <title>Large-scale genome sequencing of mycorrhizal fungi provides insights into the early evolution of symbiotic traits.</title>
        <authorList>
            <person name="Miyauchi S."/>
            <person name="Kiss E."/>
            <person name="Kuo A."/>
            <person name="Drula E."/>
            <person name="Kohler A."/>
            <person name="Sanchez-Garcia M."/>
            <person name="Morin E."/>
            <person name="Andreopoulos B."/>
            <person name="Barry K.W."/>
            <person name="Bonito G."/>
            <person name="Buee M."/>
            <person name="Carver A."/>
            <person name="Chen C."/>
            <person name="Cichocki N."/>
            <person name="Clum A."/>
            <person name="Culley D."/>
            <person name="Crous P.W."/>
            <person name="Fauchery L."/>
            <person name="Girlanda M."/>
            <person name="Hayes R.D."/>
            <person name="Keri Z."/>
            <person name="LaButti K."/>
            <person name="Lipzen A."/>
            <person name="Lombard V."/>
            <person name="Magnuson J."/>
            <person name="Maillard F."/>
            <person name="Murat C."/>
            <person name="Nolan M."/>
            <person name="Ohm R.A."/>
            <person name="Pangilinan J."/>
            <person name="Pereira M.F."/>
            <person name="Perotto S."/>
            <person name="Peter M."/>
            <person name="Pfister S."/>
            <person name="Riley R."/>
            <person name="Sitrit Y."/>
            <person name="Stielow J.B."/>
            <person name="Szollosi G."/>
            <person name="Zifcakova L."/>
            <person name="Stursova M."/>
            <person name="Spatafora J.W."/>
            <person name="Tedersoo L."/>
            <person name="Vaario L.M."/>
            <person name="Yamada A."/>
            <person name="Yan M."/>
            <person name="Wang P."/>
            <person name="Xu J."/>
            <person name="Bruns T."/>
            <person name="Baldrian P."/>
            <person name="Vilgalys R."/>
            <person name="Dunand C."/>
            <person name="Henrissat B."/>
            <person name="Grigoriev I.V."/>
            <person name="Hibbett D."/>
            <person name="Nagy L.G."/>
            <person name="Martin F.M."/>
        </authorList>
    </citation>
    <scope>NUCLEOTIDE SEQUENCE</scope>
    <source>
        <strain evidence="1">BED1</strain>
    </source>
</reference>
<organism evidence="1 2">
    <name type="scientific">Boletus edulis BED1</name>
    <dbReference type="NCBI Taxonomy" id="1328754"/>
    <lineage>
        <taxon>Eukaryota</taxon>
        <taxon>Fungi</taxon>
        <taxon>Dikarya</taxon>
        <taxon>Basidiomycota</taxon>
        <taxon>Agaricomycotina</taxon>
        <taxon>Agaricomycetes</taxon>
        <taxon>Agaricomycetidae</taxon>
        <taxon>Boletales</taxon>
        <taxon>Boletineae</taxon>
        <taxon>Boletaceae</taxon>
        <taxon>Boletoideae</taxon>
        <taxon>Boletus</taxon>
    </lineage>
</organism>
<evidence type="ECO:0000313" key="2">
    <source>
        <dbReference type="Proteomes" id="UP001194468"/>
    </source>
</evidence>
<name>A0AAD4BUT6_BOLED</name>